<dbReference type="CDD" id="cd12797">
    <property type="entry name" value="M23_peptidase"/>
    <property type="match status" value="1"/>
</dbReference>
<dbReference type="SUPFAM" id="SSF51261">
    <property type="entry name" value="Duplicated hybrid motif"/>
    <property type="match status" value="1"/>
</dbReference>
<dbReference type="InterPro" id="IPR011055">
    <property type="entry name" value="Dup_hybrid_motif"/>
</dbReference>
<dbReference type="RefSeq" id="WP_243553807.1">
    <property type="nucleotide sequence ID" value="NZ_CP094528.1"/>
</dbReference>
<name>A0ABY4BUP2_9MICO</name>
<keyword evidence="4" id="KW-1185">Reference proteome</keyword>
<evidence type="ECO:0000256" key="1">
    <source>
        <dbReference type="SAM" id="MobiDB-lite"/>
    </source>
</evidence>
<reference evidence="3 4" key="1">
    <citation type="submission" date="2022-03" db="EMBL/GenBank/DDBJ databases">
        <title>Mucilaginibacter sp. isolated from the gut of Protaetia brevitarsis seulensis larvae.</title>
        <authorList>
            <person name="Won M."/>
            <person name="Kim S.-J."/>
            <person name="Kwon S.-W."/>
        </authorList>
    </citation>
    <scope>NUCLEOTIDE SEQUENCE [LARGE SCALE GENOMIC DNA]</scope>
    <source>
        <strain evidence="3 4">CFWR-12</strain>
    </source>
</reference>
<evidence type="ECO:0000313" key="4">
    <source>
        <dbReference type="Proteomes" id="UP000832097"/>
    </source>
</evidence>
<sequence>MHEELRDPVVVDFPLRGEGWMAVTTPAHRVPSHGTDMLGQRFAYDFLKVDGRRGAHVHPASTWRTATVGVRTSECYAWGEPVHAPFDAEVIEAADGIAERQWVNMFRELFGVLRTAITFTPEMLPRVLGNHVLLRATDASVGRASAGSRSPVFAGFAHLAPGSVAVAAGDHVATGDQLGRVGHTGNSTSPHLHFQLMDSPDLMTAKGVPCAFTAYEVERDGSWHPVADGVPGRTERIRSGQDSAPGHYT</sequence>
<dbReference type="PANTHER" id="PTHR21666">
    <property type="entry name" value="PEPTIDASE-RELATED"/>
    <property type="match status" value="1"/>
</dbReference>
<gene>
    <name evidence="3" type="ORF">MTO99_11795</name>
</gene>
<feature type="domain" description="M23ase beta-sheet core" evidence="2">
    <location>
        <begin position="155"/>
        <end position="198"/>
    </location>
</feature>
<evidence type="ECO:0000259" key="2">
    <source>
        <dbReference type="Pfam" id="PF01551"/>
    </source>
</evidence>
<dbReference type="InterPro" id="IPR050570">
    <property type="entry name" value="Cell_wall_metabolism_enzyme"/>
</dbReference>
<dbReference type="EMBL" id="CP094528">
    <property type="protein sequence ID" value="UOE42870.1"/>
    <property type="molecule type" value="Genomic_DNA"/>
</dbReference>
<feature type="region of interest" description="Disordered" evidence="1">
    <location>
        <begin position="223"/>
        <end position="249"/>
    </location>
</feature>
<evidence type="ECO:0000313" key="3">
    <source>
        <dbReference type="EMBL" id="UOE42870.1"/>
    </source>
</evidence>
<accession>A0ABY4BUP2</accession>
<organism evidence="3 4">
    <name type="scientific">Agromyces larvae</name>
    <dbReference type="NCBI Taxonomy" id="2929802"/>
    <lineage>
        <taxon>Bacteria</taxon>
        <taxon>Bacillati</taxon>
        <taxon>Actinomycetota</taxon>
        <taxon>Actinomycetes</taxon>
        <taxon>Micrococcales</taxon>
        <taxon>Microbacteriaceae</taxon>
        <taxon>Agromyces</taxon>
    </lineage>
</organism>
<protein>
    <submittedName>
        <fullName evidence="3">M23 family metallopeptidase</fullName>
    </submittedName>
</protein>
<dbReference type="InterPro" id="IPR016047">
    <property type="entry name" value="M23ase_b-sheet_dom"/>
</dbReference>
<dbReference type="Pfam" id="PF01551">
    <property type="entry name" value="Peptidase_M23"/>
    <property type="match status" value="1"/>
</dbReference>
<dbReference type="Proteomes" id="UP000832097">
    <property type="component" value="Chromosome"/>
</dbReference>
<proteinExistence type="predicted"/>
<dbReference type="PANTHER" id="PTHR21666:SF270">
    <property type="entry name" value="MUREIN HYDROLASE ACTIVATOR ENVC"/>
    <property type="match status" value="1"/>
</dbReference>
<dbReference type="Gene3D" id="2.70.70.10">
    <property type="entry name" value="Glucose Permease (Domain IIA)"/>
    <property type="match status" value="1"/>
</dbReference>